<feature type="transmembrane region" description="Helical" evidence="8">
    <location>
        <begin position="230"/>
        <end position="252"/>
    </location>
</feature>
<dbReference type="RefSeq" id="WP_394826480.1">
    <property type="nucleotide sequence ID" value="NZ_CP089984.1"/>
</dbReference>
<dbReference type="PANTHER" id="PTHR30294:SF29">
    <property type="entry name" value="MULTIDRUG ABC TRANSPORTER PERMEASE YBHS-RELATED"/>
    <property type="match status" value="1"/>
</dbReference>
<comment type="subcellular location">
    <subcellularLocation>
        <location evidence="1">Cell membrane</location>
        <topology evidence="1">Multi-pass membrane protein</topology>
    </subcellularLocation>
</comment>
<gene>
    <name evidence="10" type="ORF">LZC94_06125</name>
</gene>
<dbReference type="EMBL" id="CP089984">
    <property type="protein sequence ID" value="WXB16850.1"/>
    <property type="molecule type" value="Genomic_DNA"/>
</dbReference>
<dbReference type="Gene3D" id="3.40.1710.10">
    <property type="entry name" value="abc type-2 transporter like domain"/>
    <property type="match status" value="1"/>
</dbReference>
<dbReference type="PANTHER" id="PTHR30294">
    <property type="entry name" value="MEMBRANE COMPONENT OF ABC TRANSPORTER YHHJ-RELATED"/>
    <property type="match status" value="1"/>
</dbReference>
<evidence type="ECO:0000256" key="5">
    <source>
        <dbReference type="ARBA" id="ARBA00022692"/>
    </source>
</evidence>
<dbReference type="InterPro" id="IPR047817">
    <property type="entry name" value="ABC2_TM_bact-type"/>
</dbReference>
<reference evidence="10 11" key="1">
    <citation type="submission" date="2021-12" db="EMBL/GenBank/DDBJ databases">
        <title>Discovery of the Pendulisporaceae a myxobacterial family with distinct sporulation behavior and unique specialized metabolism.</title>
        <authorList>
            <person name="Garcia R."/>
            <person name="Popoff A."/>
            <person name="Bader C.D."/>
            <person name="Loehr J."/>
            <person name="Walesch S."/>
            <person name="Walt C."/>
            <person name="Boldt J."/>
            <person name="Bunk B."/>
            <person name="Haeckl F.J.F.P.J."/>
            <person name="Gunesch A.P."/>
            <person name="Birkelbach J."/>
            <person name="Nuebel U."/>
            <person name="Pietschmann T."/>
            <person name="Bach T."/>
            <person name="Mueller R."/>
        </authorList>
    </citation>
    <scope>NUCLEOTIDE SEQUENCE [LARGE SCALE GENOMIC DNA]</scope>
    <source>
        <strain evidence="10 11">MSr11954</strain>
    </source>
</reference>
<accession>A0ABZ2M1K2</accession>
<feature type="transmembrane region" description="Helical" evidence="8">
    <location>
        <begin position="179"/>
        <end position="204"/>
    </location>
</feature>
<keyword evidence="6 8" id="KW-1133">Transmembrane helix</keyword>
<dbReference type="Pfam" id="PF12698">
    <property type="entry name" value="ABC2_membrane_3"/>
    <property type="match status" value="1"/>
</dbReference>
<organism evidence="10 11">
    <name type="scientific">Pendulispora albinea</name>
    <dbReference type="NCBI Taxonomy" id="2741071"/>
    <lineage>
        <taxon>Bacteria</taxon>
        <taxon>Pseudomonadati</taxon>
        <taxon>Myxococcota</taxon>
        <taxon>Myxococcia</taxon>
        <taxon>Myxococcales</taxon>
        <taxon>Sorangiineae</taxon>
        <taxon>Pendulisporaceae</taxon>
        <taxon>Pendulispora</taxon>
    </lineage>
</organism>
<keyword evidence="3" id="KW-0813">Transport</keyword>
<evidence type="ECO:0000313" key="11">
    <source>
        <dbReference type="Proteomes" id="UP001370348"/>
    </source>
</evidence>
<evidence type="ECO:0000256" key="4">
    <source>
        <dbReference type="ARBA" id="ARBA00022475"/>
    </source>
</evidence>
<feature type="transmembrane region" description="Helical" evidence="8">
    <location>
        <begin position="290"/>
        <end position="311"/>
    </location>
</feature>
<name>A0ABZ2M1K2_9BACT</name>
<feature type="transmembrane region" description="Helical" evidence="8">
    <location>
        <begin position="26"/>
        <end position="46"/>
    </location>
</feature>
<keyword evidence="7 8" id="KW-0472">Membrane</keyword>
<comment type="similarity">
    <text evidence="2">Belongs to the ABC-2 integral membrane protein family.</text>
</comment>
<evidence type="ECO:0000313" key="10">
    <source>
        <dbReference type="EMBL" id="WXB16850.1"/>
    </source>
</evidence>
<evidence type="ECO:0000256" key="8">
    <source>
        <dbReference type="SAM" id="Phobius"/>
    </source>
</evidence>
<evidence type="ECO:0000256" key="7">
    <source>
        <dbReference type="ARBA" id="ARBA00023136"/>
    </source>
</evidence>
<dbReference type="InterPro" id="IPR051449">
    <property type="entry name" value="ABC-2_transporter_component"/>
</dbReference>
<feature type="domain" description="ABC transmembrane type-2" evidence="9">
    <location>
        <begin position="138"/>
        <end position="374"/>
    </location>
</feature>
<dbReference type="Proteomes" id="UP001370348">
    <property type="component" value="Chromosome"/>
</dbReference>
<evidence type="ECO:0000256" key="1">
    <source>
        <dbReference type="ARBA" id="ARBA00004651"/>
    </source>
</evidence>
<dbReference type="PROSITE" id="PS51012">
    <property type="entry name" value="ABC_TM2"/>
    <property type="match status" value="1"/>
</dbReference>
<feature type="transmembrane region" description="Helical" evidence="8">
    <location>
        <begin position="259"/>
        <end position="284"/>
    </location>
</feature>
<dbReference type="InterPro" id="IPR013525">
    <property type="entry name" value="ABC2_TM"/>
</dbReference>
<evidence type="ECO:0000256" key="6">
    <source>
        <dbReference type="ARBA" id="ARBA00022989"/>
    </source>
</evidence>
<evidence type="ECO:0000256" key="2">
    <source>
        <dbReference type="ARBA" id="ARBA00007783"/>
    </source>
</evidence>
<evidence type="ECO:0000259" key="9">
    <source>
        <dbReference type="PROSITE" id="PS51012"/>
    </source>
</evidence>
<proteinExistence type="inferred from homology"/>
<keyword evidence="5 8" id="KW-0812">Transmembrane</keyword>
<sequence length="376" mass="41083">MSRGGGLRRVGAMARKEWMHISRDPATLYFALAMPVILLVLFGYALSFELDHIRTSIVDHDHSRESRELVQRLFSGPTFELAGQLEREEDVEHVFRRREAVVALVIPKGFGASLGRGEVAKVQVLVDAADNITAGTTLSYMSGFMSSTNRIRVKELLGSTSERLDARMRALYNPELRSTIFLVPGLIAFIQSMMGVLLTALTVAREWERGSMEQLFATPVGRLEIIVGKLLPYFGVGLTQVLIVLTAGTWLFDVPIRGSLLLLFGISSLFLVACLGQGLLISVVTRNQMLATQIAAVTSMLPAALLSGLIIPIDNMPRILQIFTQILPARHFVSALRGVLLRDASPPSTLPDTAALALFALVMIAASTKKFPKVVA</sequence>
<keyword evidence="11" id="KW-1185">Reference proteome</keyword>
<protein>
    <submittedName>
        <fullName evidence="10">ABC transporter permease</fullName>
    </submittedName>
</protein>
<keyword evidence="4" id="KW-1003">Cell membrane</keyword>
<evidence type="ECO:0000256" key="3">
    <source>
        <dbReference type="ARBA" id="ARBA00022448"/>
    </source>
</evidence>